<dbReference type="AlphaFoldDB" id="A0A3M7RCY2"/>
<reference evidence="1 2" key="1">
    <citation type="journal article" date="2018" name="Sci. Rep.">
        <title>Genomic signatures of local adaptation to the degree of environmental predictability in rotifers.</title>
        <authorList>
            <person name="Franch-Gras L."/>
            <person name="Hahn C."/>
            <person name="Garcia-Roger E.M."/>
            <person name="Carmona M.J."/>
            <person name="Serra M."/>
            <person name="Gomez A."/>
        </authorList>
    </citation>
    <scope>NUCLEOTIDE SEQUENCE [LARGE SCALE GENOMIC DNA]</scope>
    <source>
        <strain evidence="1">HYR1</strain>
    </source>
</reference>
<dbReference type="Proteomes" id="UP000276133">
    <property type="component" value="Unassembled WGS sequence"/>
</dbReference>
<evidence type="ECO:0000313" key="2">
    <source>
        <dbReference type="Proteomes" id="UP000276133"/>
    </source>
</evidence>
<proteinExistence type="predicted"/>
<dbReference type="EMBL" id="REGN01003661">
    <property type="protein sequence ID" value="RNA21462.1"/>
    <property type="molecule type" value="Genomic_DNA"/>
</dbReference>
<gene>
    <name evidence="1" type="ORF">BpHYR1_000957</name>
</gene>
<accession>A0A3M7RCY2</accession>
<protein>
    <submittedName>
        <fullName evidence="1">Uncharacterized protein</fullName>
    </submittedName>
</protein>
<evidence type="ECO:0000313" key="1">
    <source>
        <dbReference type="EMBL" id="RNA21462.1"/>
    </source>
</evidence>
<name>A0A3M7RCY2_BRAPC</name>
<keyword evidence="2" id="KW-1185">Reference proteome</keyword>
<organism evidence="1 2">
    <name type="scientific">Brachionus plicatilis</name>
    <name type="common">Marine rotifer</name>
    <name type="synonym">Brachionus muelleri</name>
    <dbReference type="NCBI Taxonomy" id="10195"/>
    <lineage>
        <taxon>Eukaryota</taxon>
        <taxon>Metazoa</taxon>
        <taxon>Spiralia</taxon>
        <taxon>Gnathifera</taxon>
        <taxon>Rotifera</taxon>
        <taxon>Eurotatoria</taxon>
        <taxon>Monogononta</taxon>
        <taxon>Pseudotrocha</taxon>
        <taxon>Ploima</taxon>
        <taxon>Brachionidae</taxon>
        <taxon>Brachionus</taxon>
    </lineage>
</organism>
<sequence length="72" mass="8516">MNINSPFQPQQKNYWYKGKKIDNNIWIIKNIMSFLYSSINELAHAFKNVIILKRTDKTSIVISFLLLRDGIK</sequence>
<comment type="caution">
    <text evidence="1">The sequence shown here is derived from an EMBL/GenBank/DDBJ whole genome shotgun (WGS) entry which is preliminary data.</text>
</comment>